<gene>
    <name evidence="2" type="ORF">JOF59_003118</name>
</gene>
<sequence length="105" mass="11073">MGDVLLALSVPLLILASGVHAACDRRRRRRHPAPPSPYTRQAHRLAAQDALLRAGAVIDGAYTCLGAFYENPAAPRPAPAAPRVSGGAEPSRGHGPSRPAPARRR</sequence>
<evidence type="ECO:0008006" key="4">
    <source>
        <dbReference type="Google" id="ProtNLM"/>
    </source>
</evidence>
<evidence type="ECO:0000256" key="1">
    <source>
        <dbReference type="SAM" id="MobiDB-lite"/>
    </source>
</evidence>
<accession>A0ABS4V9W9</accession>
<evidence type="ECO:0000313" key="2">
    <source>
        <dbReference type="EMBL" id="MBP2360718.1"/>
    </source>
</evidence>
<keyword evidence="3" id="KW-1185">Reference proteome</keyword>
<dbReference type="EMBL" id="JAGINS010000001">
    <property type="protein sequence ID" value="MBP2360718.1"/>
    <property type="molecule type" value="Genomic_DNA"/>
</dbReference>
<feature type="region of interest" description="Disordered" evidence="1">
    <location>
        <begin position="75"/>
        <end position="105"/>
    </location>
</feature>
<name>A0ABS4V9W9_9ACTN</name>
<reference evidence="2 3" key="1">
    <citation type="submission" date="2021-03" db="EMBL/GenBank/DDBJ databases">
        <title>Sequencing the genomes of 1000 actinobacteria strains.</title>
        <authorList>
            <person name="Klenk H.-P."/>
        </authorList>
    </citation>
    <scope>NUCLEOTIDE SEQUENCE [LARGE SCALE GENOMIC DNA]</scope>
    <source>
        <strain evidence="2 3">DSM 40843</strain>
    </source>
</reference>
<comment type="caution">
    <text evidence="2">The sequence shown here is derived from an EMBL/GenBank/DDBJ whole genome shotgun (WGS) entry which is preliminary data.</text>
</comment>
<feature type="region of interest" description="Disordered" evidence="1">
    <location>
        <begin position="23"/>
        <end position="42"/>
    </location>
</feature>
<evidence type="ECO:0000313" key="3">
    <source>
        <dbReference type="Proteomes" id="UP001519311"/>
    </source>
</evidence>
<dbReference type="RefSeq" id="WP_124282028.1">
    <property type="nucleotide sequence ID" value="NZ_BMWJ01000008.1"/>
</dbReference>
<dbReference type="Proteomes" id="UP001519311">
    <property type="component" value="Unassembled WGS sequence"/>
</dbReference>
<proteinExistence type="predicted"/>
<protein>
    <recommendedName>
        <fullName evidence="4">Secreted protein</fullName>
    </recommendedName>
</protein>
<organism evidence="2 3">
    <name type="scientific">Streptomyces clavifer</name>
    <dbReference type="NCBI Taxonomy" id="68188"/>
    <lineage>
        <taxon>Bacteria</taxon>
        <taxon>Bacillati</taxon>
        <taxon>Actinomycetota</taxon>
        <taxon>Actinomycetes</taxon>
        <taxon>Kitasatosporales</taxon>
        <taxon>Streptomycetaceae</taxon>
        <taxon>Streptomyces</taxon>
    </lineage>
</organism>